<dbReference type="InterPro" id="IPR029044">
    <property type="entry name" value="Nucleotide-diphossugar_trans"/>
</dbReference>
<protein>
    <submittedName>
        <fullName evidence="2">Uncharacterized protein</fullName>
    </submittedName>
</protein>
<proteinExistence type="predicted"/>
<sequence>MNAIISMIATALASFNLKEEFQAQVFYMNYDPLNKPISDKIQFLQEVWIAANELGFCIYPAAVLHSALFINPYLETIGIDERFKHVVSPERLKTGFKHMDKPSQDQIPYVSHHVWLTNPKNPKEMLSQTDGYHLIGYDFHLNVTYTTLTKHNFTTYLWTNKIDAIPETQKWAQKQGIIMRELSEFESMEEHRPVLEEIDRAIEQKNYAGGADIARLLILYEIGGLYTDQDHQIIQYDPLLNKLNLFFYEYTNVGYHTIENSMIGASPKNKYILEAMRAIIRTRQGEVIPHFESICLQQSERYIHFVSGPQRMSRVFNQMLINGDLDDQLYLVLDEKITFDGWDYTNSRYGKKYNDVVFKDGTHRLSVQFRHLPTGTWMDRDKELNMYGWQNKKQ</sequence>
<dbReference type="InterPro" id="IPR051706">
    <property type="entry name" value="Glycosyltransferase_domain"/>
</dbReference>
<dbReference type="Gene3D" id="3.90.550.20">
    <property type="match status" value="1"/>
</dbReference>
<reference evidence="2 3" key="1">
    <citation type="submission" date="2014-06" db="EMBL/GenBank/DDBJ databases">
        <authorList>
            <person name="Swart Estienne"/>
        </authorList>
    </citation>
    <scope>NUCLEOTIDE SEQUENCE [LARGE SCALE GENOMIC DNA]</scope>
    <source>
        <strain evidence="2 3">130c</strain>
    </source>
</reference>
<keyword evidence="3" id="KW-1185">Reference proteome</keyword>
<dbReference type="InterPro" id="IPR007577">
    <property type="entry name" value="GlycoTrfase_DXD_sugar-bd_CS"/>
</dbReference>
<dbReference type="GO" id="GO:0051999">
    <property type="term" value="P:mannosyl-inositol phosphorylceramide biosynthetic process"/>
    <property type="evidence" value="ECO:0007669"/>
    <property type="project" value="TreeGrafter"/>
</dbReference>
<dbReference type="GO" id="GO:0016020">
    <property type="term" value="C:membrane"/>
    <property type="evidence" value="ECO:0007669"/>
    <property type="project" value="GOC"/>
</dbReference>
<dbReference type="EMBL" id="CCKQ01000540">
    <property type="protein sequence ID" value="CDW71622.1"/>
    <property type="molecule type" value="Genomic_DNA"/>
</dbReference>
<accession>A0A077ZNT0</accession>
<organism evidence="2 3">
    <name type="scientific">Stylonychia lemnae</name>
    <name type="common">Ciliate</name>
    <dbReference type="NCBI Taxonomy" id="5949"/>
    <lineage>
        <taxon>Eukaryota</taxon>
        <taxon>Sar</taxon>
        <taxon>Alveolata</taxon>
        <taxon>Ciliophora</taxon>
        <taxon>Intramacronucleata</taxon>
        <taxon>Spirotrichea</taxon>
        <taxon>Stichotrichia</taxon>
        <taxon>Sporadotrichida</taxon>
        <taxon>Oxytrichidae</taxon>
        <taxon>Stylonychinae</taxon>
        <taxon>Stylonychia</taxon>
    </lineage>
</organism>
<evidence type="ECO:0000313" key="2">
    <source>
        <dbReference type="EMBL" id="CDW71622.1"/>
    </source>
</evidence>
<dbReference type="OrthoDB" id="409543at2759"/>
<name>A0A077ZNT0_STYLE</name>
<evidence type="ECO:0000256" key="1">
    <source>
        <dbReference type="ARBA" id="ARBA00022679"/>
    </source>
</evidence>
<dbReference type="GO" id="GO:0000030">
    <property type="term" value="F:mannosyltransferase activity"/>
    <property type="evidence" value="ECO:0007669"/>
    <property type="project" value="TreeGrafter"/>
</dbReference>
<dbReference type="Proteomes" id="UP000039865">
    <property type="component" value="Unassembled WGS sequence"/>
</dbReference>
<gene>
    <name evidence="2" type="primary">Contig17024.g18132</name>
    <name evidence="2" type="ORF">STYLEM_569</name>
</gene>
<dbReference type="AlphaFoldDB" id="A0A077ZNT0"/>
<dbReference type="Pfam" id="PF04488">
    <property type="entry name" value="Gly_transf_sug"/>
    <property type="match status" value="1"/>
</dbReference>
<evidence type="ECO:0000313" key="3">
    <source>
        <dbReference type="Proteomes" id="UP000039865"/>
    </source>
</evidence>
<dbReference type="PANTHER" id="PTHR32385">
    <property type="entry name" value="MANNOSYL PHOSPHORYLINOSITOL CERAMIDE SYNTHASE"/>
    <property type="match status" value="1"/>
</dbReference>
<dbReference type="PANTHER" id="PTHR32385:SF15">
    <property type="entry name" value="INOSITOL PHOSPHOCERAMIDE MANNOSYLTRANSFERASE 1"/>
    <property type="match status" value="1"/>
</dbReference>
<keyword evidence="1" id="KW-0808">Transferase</keyword>
<dbReference type="SUPFAM" id="SSF53448">
    <property type="entry name" value="Nucleotide-diphospho-sugar transferases"/>
    <property type="match status" value="1"/>
</dbReference>
<dbReference type="InParanoid" id="A0A077ZNT0"/>